<comment type="pathway">
    <text evidence="4">Protein modification; protein ubiquitination.</text>
</comment>
<evidence type="ECO:0000256" key="3">
    <source>
        <dbReference type="ARBA" id="ARBA00003976"/>
    </source>
</evidence>
<dbReference type="PANTHER" id="PTHR11685">
    <property type="entry name" value="RBR FAMILY RING FINGER AND IBR DOMAIN-CONTAINING"/>
    <property type="match status" value="1"/>
</dbReference>
<dbReference type="Pfam" id="PF01485">
    <property type="entry name" value="IBR"/>
    <property type="match status" value="1"/>
</dbReference>
<dbReference type="InterPro" id="IPR001841">
    <property type="entry name" value="Znf_RING"/>
</dbReference>
<dbReference type="GO" id="GO:0008270">
    <property type="term" value="F:zinc ion binding"/>
    <property type="evidence" value="ECO:0007669"/>
    <property type="project" value="UniProtKB-KW"/>
</dbReference>
<dbReference type="CDD" id="cd20346">
    <property type="entry name" value="BRcat_RBR_ANKIB1"/>
    <property type="match status" value="1"/>
</dbReference>
<reference evidence="16" key="2">
    <citation type="journal article" date="2024" name="Plant">
        <title>Genomic evolution and insights into agronomic trait innovations of Sesamum species.</title>
        <authorList>
            <person name="Miao H."/>
            <person name="Wang L."/>
            <person name="Qu L."/>
            <person name="Liu H."/>
            <person name="Sun Y."/>
            <person name="Le M."/>
            <person name="Wang Q."/>
            <person name="Wei S."/>
            <person name="Zheng Y."/>
            <person name="Lin W."/>
            <person name="Duan Y."/>
            <person name="Cao H."/>
            <person name="Xiong S."/>
            <person name="Wang X."/>
            <person name="Wei L."/>
            <person name="Li C."/>
            <person name="Ma Q."/>
            <person name="Ju M."/>
            <person name="Zhao R."/>
            <person name="Li G."/>
            <person name="Mu C."/>
            <person name="Tian Q."/>
            <person name="Mei H."/>
            <person name="Zhang T."/>
            <person name="Gao T."/>
            <person name="Zhang H."/>
        </authorList>
    </citation>
    <scope>NUCLEOTIDE SEQUENCE</scope>
    <source>
        <strain evidence="16">G01</strain>
    </source>
</reference>
<dbReference type="EC" id="2.3.2.31" evidence="6"/>
<dbReference type="InterPro" id="IPR002867">
    <property type="entry name" value="IBR_dom"/>
</dbReference>
<evidence type="ECO:0000256" key="4">
    <source>
        <dbReference type="ARBA" id="ARBA00004906"/>
    </source>
</evidence>
<dbReference type="PROSITE" id="PS50089">
    <property type="entry name" value="ZF_RING_2"/>
    <property type="match status" value="1"/>
</dbReference>
<evidence type="ECO:0000256" key="2">
    <source>
        <dbReference type="ARBA" id="ARBA00001947"/>
    </source>
</evidence>
<comment type="function">
    <text evidence="3">Might act as an E3 ubiquitin-protein ligase, or as part of E3 complex, which accepts ubiquitin from specific E2 ubiquitin-conjugating enzymes and then transfers it to substrates.</text>
</comment>
<feature type="domain" description="RING-type" evidence="14">
    <location>
        <begin position="114"/>
        <end position="163"/>
    </location>
</feature>
<evidence type="ECO:0000256" key="9">
    <source>
        <dbReference type="ARBA" id="ARBA00022737"/>
    </source>
</evidence>
<feature type="domain" description="RING-type" evidence="15">
    <location>
        <begin position="110"/>
        <end position="322"/>
    </location>
</feature>
<dbReference type="SUPFAM" id="SSF57850">
    <property type="entry name" value="RING/U-box"/>
    <property type="match status" value="3"/>
</dbReference>
<evidence type="ECO:0000313" key="16">
    <source>
        <dbReference type="EMBL" id="KAL0349234.1"/>
    </source>
</evidence>
<evidence type="ECO:0000256" key="1">
    <source>
        <dbReference type="ARBA" id="ARBA00001798"/>
    </source>
</evidence>
<sequence length="504" mass="58126">MDSDEQNFYYNDGGDVVSEDEDIFCISNGDANEPDCTTVPQQTAYTILREEDVKKLVNNHISQVSTLLSVSRGLACHLLCRNNWCPNAVYDQWFADEERPDELPPQQESGEQLCGICFEPFKIEDMVSASCGHPFCSGCWQTYISTSINDGPGCLRLPCPEPKCRAVAGVDMVESMASEDEKQKYYQYLYRSYVECSRSRKWCPAPGCEFAVEFKDAAGCESYDVTCNCVYKFCWKCMQESHRPVDCKTVEKWIKKNSSEVENNNWILAYTKPCPKCHRAIEKNQGCNHMTCRSPCTHHFCWVCLGPWEKHSYYNFTCNTYKDEGSNIDEENRERAKNVLARYTHYYERWDSNDKSRKRALSDLNQARNQHMEKLAGTQGESLAGVQFVIEAWNQIVECRRVLKWSYAYGYYHMSTEKPGKLEFFRYLQGEAEAALERLHYCAEKEMSRYLTADRPLKDFKDFKSKLGRLTAVTGNYFQNLVLALENNLSEVDDHESSTSGTKN</sequence>
<dbReference type="InterPro" id="IPR031127">
    <property type="entry name" value="E3_UB_ligase_RBR"/>
</dbReference>
<comment type="similarity">
    <text evidence="5">Belongs to the RBR family. Ariadne subfamily.</text>
</comment>
<evidence type="ECO:0000256" key="12">
    <source>
        <dbReference type="ARBA" id="ARBA00022833"/>
    </source>
</evidence>
<evidence type="ECO:0000256" key="8">
    <source>
        <dbReference type="ARBA" id="ARBA00022723"/>
    </source>
</evidence>
<dbReference type="Pfam" id="PF22191">
    <property type="entry name" value="IBR_1"/>
    <property type="match status" value="1"/>
</dbReference>
<evidence type="ECO:0000256" key="6">
    <source>
        <dbReference type="ARBA" id="ARBA00012251"/>
    </source>
</evidence>
<dbReference type="SMART" id="SM00647">
    <property type="entry name" value="IBR"/>
    <property type="match status" value="2"/>
</dbReference>
<organism evidence="16">
    <name type="scientific">Sesamum angustifolium</name>
    <dbReference type="NCBI Taxonomy" id="2727405"/>
    <lineage>
        <taxon>Eukaryota</taxon>
        <taxon>Viridiplantae</taxon>
        <taxon>Streptophyta</taxon>
        <taxon>Embryophyta</taxon>
        <taxon>Tracheophyta</taxon>
        <taxon>Spermatophyta</taxon>
        <taxon>Magnoliopsida</taxon>
        <taxon>eudicotyledons</taxon>
        <taxon>Gunneridae</taxon>
        <taxon>Pentapetalae</taxon>
        <taxon>asterids</taxon>
        <taxon>lamiids</taxon>
        <taxon>Lamiales</taxon>
        <taxon>Pedaliaceae</taxon>
        <taxon>Sesamum</taxon>
    </lineage>
</organism>
<dbReference type="InterPro" id="IPR013083">
    <property type="entry name" value="Znf_RING/FYVE/PHD"/>
</dbReference>
<evidence type="ECO:0000259" key="15">
    <source>
        <dbReference type="PROSITE" id="PS51873"/>
    </source>
</evidence>
<comment type="caution">
    <text evidence="16">The sequence shown here is derived from an EMBL/GenBank/DDBJ whole genome shotgun (WGS) entry which is preliminary data.</text>
</comment>
<evidence type="ECO:0000256" key="10">
    <source>
        <dbReference type="ARBA" id="ARBA00022771"/>
    </source>
</evidence>
<evidence type="ECO:0000256" key="11">
    <source>
        <dbReference type="ARBA" id="ARBA00022786"/>
    </source>
</evidence>
<accession>A0AAW2NZS3</accession>
<evidence type="ECO:0000256" key="5">
    <source>
        <dbReference type="ARBA" id="ARBA00005884"/>
    </source>
</evidence>
<dbReference type="InterPro" id="IPR017907">
    <property type="entry name" value="Znf_RING_CS"/>
</dbReference>
<dbReference type="InterPro" id="IPR018957">
    <property type="entry name" value="Znf_C3HC4_RING-type"/>
</dbReference>
<dbReference type="Gene3D" id="1.20.120.1750">
    <property type="match status" value="1"/>
</dbReference>
<dbReference type="Pfam" id="PF00097">
    <property type="entry name" value="zf-C3HC4"/>
    <property type="match status" value="1"/>
</dbReference>
<dbReference type="FunFam" id="1.20.120.1750:FF:000027">
    <property type="entry name" value="RBR-type E3 ubiquitin transferase"/>
    <property type="match status" value="1"/>
</dbReference>
<gene>
    <name evidence="16" type="ORF">Sangu_1151200</name>
</gene>
<proteinExistence type="inferred from homology"/>
<dbReference type="InterPro" id="IPR044066">
    <property type="entry name" value="TRIAD_supradom"/>
</dbReference>
<evidence type="ECO:0000256" key="13">
    <source>
        <dbReference type="PROSITE-ProRule" id="PRU00175"/>
    </source>
</evidence>
<keyword evidence="8" id="KW-0479">Metal-binding</keyword>
<dbReference type="PROSITE" id="PS51873">
    <property type="entry name" value="TRIAD"/>
    <property type="match status" value="1"/>
</dbReference>
<protein>
    <recommendedName>
        <fullName evidence="6">RBR-type E3 ubiquitin transferase</fullName>
        <ecNumber evidence="6">2.3.2.31</ecNumber>
    </recommendedName>
</protein>
<keyword evidence="7" id="KW-0808">Transferase</keyword>
<comment type="cofactor">
    <cofactor evidence="2">
        <name>Zn(2+)</name>
        <dbReference type="ChEBI" id="CHEBI:29105"/>
    </cofactor>
</comment>
<keyword evidence="9" id="KW-0677">Repeat</keyword>
<dbReference type="AlphaFoldDB" id="A0AAW2NZS3"/>
<dbReference type="GO" id="GO:0016567">
    <property type="term" value="P:protein ubiquitination"/>
    <property type="evidence" value="ECO:0007669"/>
    <property type="project" value="InterPro"/>
</dbReference>
<dbReference type="FunFam" id="3.30.40.10:FF:000019">
    <property type="entry name" value="RBR-type E3 ubiquitin transferase"/>
    <property type="match status" value="1"/>
</dbReference>
<keyword evidence="11" id="KW-0833">Ubl conjugation pathway</keyword>
<dbReference type="EMBL" id="JACGWK010000006">
    <property type="protein sequence ID" value="KAL0349234.1"/>
    <property type="molecule type" value="Genomic_DNA"/>
</dbReference>
<keyword evidence="12" id="KW-0862">Zinc</keyword>
<dbReference type="GO" id="GO:0061630">
    <property type="term" value="F:ubiquitin protein ligase activity"/>
    <property type="evidence" value="ECO:0007669"/>
    <property type="project" value="UniProtKB-EC"/>
</dbReference>
<dbReference type="Gene3D" id="3.30.40.10">
    <property type="entry name" value="Zinc/RING finger domain, C3HC4 (zinc finger)"/>
    <property type="match status" value="1"/>
</dbReference>
<keyword evidence="10 13" id="KW-0863">Zinc-finger</keyword>
<reference evidence="16" key="1">
    <citation type="submission" date="2020-06" db="EMBL/GenBank/DDBJ databases">
        <authorList>
            <person name="Li T."/>
            <person name="Hu X."/>
            <person name="Zhang T."/>
            <person name="Song X."/>
            <person name="Zhang H."/>
            <person name="Dai N."/>
            <person name="Sheng W."/>
            <person name="Hou X."/>
            <person name="Wei L."/>
        </authorList>
    </citation>
    <scope>NUCLEOTIDE SEQUENCE</scope>
    <source>
        <strain evidence="16">G01</strain>
        <tissue evidence="16">Leaf</tissue>
    </source>
</reference>
<name>A0AAW2NZS3_9LAMI</name>
<evidence type="ECO:0000256" key="7">
    <source>
        <dbReference type="ARBA" id="ARBA00022679"/>
    </source>
</evidence>
<evidence type="ECO:0000259" key="14">
    <source>
        <dbReference type="PROSITE" id="PS50089"/>
    </source>
</evidence>
<comment type="catalytic activity">
    <reaction evidence="1">
        <text>[E2 ubiquitin-conjugating enzyme]-S-ubiquitinyl-L-cysteine + [acceptor protein]-L-lysine = [E2 ubiquitin-conjugating enzyme]-L-cysteine + [acceptor protein]-N(6)-ubiquitinyl-L-lysine.</text>
        <dbReference type="EC" id="2.3.2.31"/>
    </reaction>
</comment>
<dbReference type="PROSITE" id="PS00518">
    <property type="entry name" value="ZF_RING_1"/>
    <property type="match status" value="1"/>
</dbReference>